<name>A0ABV2Q6Z0_9BURK</name>
<dbReference type="Proteomes" id="UP001549320">
    <property type="component" value="Unassembled WGS sequence"/>
</dbReference>
<keyword evidence="10" id="KW-1185">Reference proteome</keyword>
<dbReference type="NCBIfam" id="TIGR04178">
    <property type="entry name" value="exo_archaeo"/>
    <property type="match status" value="1"/>
</dbReference>
<dbReference type="InterPro" id="IPR019127">
    <property type="entry name" value="Exosortase"/>
</dbReference>
<dbReference type="NCBIfam" id="NF012182">
    <property type="entry name" value="exosortase_XrtQ"/>
    <property type="match status" value="1"/>
</dbReference>
<gene>
    <name evidence="9" type="ORF">ABIE13_001791</name>
</gene>
<evidence type="ECO:0000256" key="1">
    <source>
        <dbReference type="ARBA" id="ARBA00004651"/>
    </source>
</evidence>
<evidence type="ECO:0000256" key="8">
    <source>
        <dbReference type="SAM" id="Phobius"/>
    </source>
</evidence>
<evidence type="ECO:0000256" key="5">
    <source>
        <dbReference type="ARBA" id="ARBA00022801"/>
    </source>
</evidence>
<dbReference type="EMBL" id="JBEPSH010000003">
    <property type="protein sequence ID" value="MET4576682.1"/>
    <property type="molecule type" value="Genomic_DNA"/>
</dbReference>
<keyword evidence="5" id="KW-0378">Hydrolase</keyword>
<dbReference type="RefSeq" id="WP_354442747.1">
    <property type="nucleotide sequence ID" value="NZ_JBEPSH010000003.1"/>
</dbReference>
<keyword evidence="3" id="KW-0645">Protease</keyword>
<accession>A0ABV2Q6Z0</accession>
<feature type="transmembrane region" description="Helical" evidence="8">
    <location>
        <begin position="210"/>
        <end position="227"/>
    </location>
</feature>
<keyword evidence="2" id="KW-1003">Cell membrane</keyword>
<keyword evidence="7 8" id="KW-0472">Membrane</keyword>
<evidence type="ECO:0000256" key="7">
    <source>
        <dbReference type="ARBA" id="ARBA00023136"/>
    </source>
</evidence>
<feature type="transmembrane region" description="Helical" evidence="8">
    <location>
        <begin position="79"/>
        <end position="96"/>
    </location>
</feature>
<protein>
    <submittedName>
        <fullName evidence="9">Exosortase/archaeosortase family protein</fullName>
    </submittedName>
</protein>
<dbReference type="InterPro" id="IPR026392">
    <property type="entry name" value="Exo/Archaeosortase_dom"/>
</dbReference>
<evidence type="ECO:0000256" key="3">
    <source>
        <dbReference type="ARBA" id="ARBA00022670"/>
    </source>
</evidence>
<evidence type="ECO:0000256" key="6">
    <source>
        <dbReference type="ARBA" id="ARBA00022989"/>
    </source>
</evidence>
<feature type="transmembrane region" description="Helical" evidence="8">
    <location>
        <begin position="54"/>
        <end position="70"/>
    </location>
</feature>
<proteinExistence type="predicted"/>
<evidence type="ECO:0000256" key="4">
    <source>
        <dbReference type="ARBA" id="ARBA00022692"/>
    </source>
</evidence>
<keyword evidence="4 8" id="KW-0812">Transmembrane</keyword>
<comment type="subcellular location">
    <subcellularLocation>
        <location evidence="1">Cell membrane</location>
        <topology evidence="1">Multi-pass membrane protein</topology>
    </subcellularLocation>
</comment>
<sequence length="318" mass="33507">MNSALLMRQGPIIHHAIRLDRAPAWVWIALQTVALWPTWRWMATRVSDGSDDPLGLLAIAAIAVLVWSVRKQLCSAPRLSWMAVALVGTLAATSMRGTVTPLATSLLAIVSWACGLIAFLPSVRRGAMHASNGVLWPAPRHAVATVPVLGLAVLALPLIASLQFYAGYPLRVLTAEASRWLLAVGFAVQREGSSLLVDGHLVIVDAPCSGVQMAWAGYFTACAVALFKGQSNRGFALRLPLVGFTVLAGNVLRNTALVALEATGNASSQVVHQGIGLVTLAAVCGAVAWLMGSCVGDAARSEIFRGVSGQRCKQGECK</sequence>
<organism evidence="9 10">
    <name type="scientific">Ottowia thiooxydans</name>
    <dbReference type="NCBI Taxonomy" id="219182"/>
    <lineage>
        <taxon>Bacteria</taxon>
        <taxon>Pseudomonadati</taxon>
        <taxon>Pseudomonadota</taxon>
        <taxon>Betaproteobacteria</taxon>
        <taxon>Burkholderiales</taxon>
        <taxon>Comamonadaceae</taxon>
        <taxon>Ottowia</taxon>
    </lineage>
</organism>
<evidence type="ECO:0000313" key="10">
    <source>
        <dbReference type="Proteomes" id="UP001549320"/>
    </source>
</evidence>
<evidence type="ECO:0000313" key="9">
    <source>
        <dbReference type="EMBL" id="MET4576682.1"/>
    </source>
</evidence>
<dbReference type="Pfam" id="PF09721">
    <property type="entry name" value="Exosortase_EpsH"/>
    <property type="match status" value="1"/>
</dbReference>
<feature type="transmembrane region" description="Helical" evidence="8">
    <location>
        <begin position="271"/>
        <end position="291"/>
    </location>
</feature>
<feature type="transmembrane region" description="Helical" evidence="8">
    <location>
        <begin position="102"/>
        <end position="121"/>
    </location>
</feature>
<reference evidence="9 10" key="1">
    <citation type="submission" date="2024-06" db="EMBL/GenBank/DDBJ databases">
        <title>Sorghum-associated microbial communities from plants grown in Nebraska, USA.</title>
        <authorList>
            <person name="Schachtman D."/>
        </authorList>
    </citation>
    <scope>NUCLEOTIDE SEQUENCE [LARGE SCALE GENOMIC DNA]</scope>
    <source>
        <strain evidence="9 10">2709</strain>
    </source>
</reference>
<feature type="transmembrane region" description="Helical" evidence="8">
    <location>
        <begin position="24"/>
        <end position="42"/>
    </location>
</feature>
<keyword evidence="6 8" id="KW-1133">Transmembrane helix</keyword>
<comment type="caution">
    <text evidence="9">The sequence shown here is derived from an EMBL/GenBank/DDBJ whole genome shotgun (WGS) entry which is preliminary data.</text>
</comment>
<feature type="transmembrane region" description="Helical" evidence="8">
    <location>
        <begin position="239"/>
        <end position="259"/>
    </location>
</feature>
<feature type="transmembrane region" description="Helical" evidence="8">
    <location>
        <begin position="142"/>
        <end position="166"/>
    </location>
</feature>
<evidence type="ECO:0000256" key="2">
    <source>
        <dbReference type="ARBA" id="ARBA00022475"/>
    </source>
</evidence>